<evidence type="ECO:0000256" key="5">
    <source>
        <dbReference type="ARBA" id="ARBA00023180"/>
    </source>
</evidence>
<proteinExistence type="inferred from homology"/>
<evidence type="ECO:0000313" key="8">
    <source>
        <dbReference type="Proteomes" id="UP001162162"/>
    </source>
</evidence>
<keyword evidence="6" id="KW-0472">Membrane</keyword>
<dbReference type="AlphaFoldDB" id="A0AAV8Z6S6"/>
<protein>
    <submittedName>
        <fullName evidence="7">Uncharacterized protein</fullName>
    </submittedName>
</protein>
<evidence type="ECO:0000256" key="4">
    <source>
        <dbReference type="ARBA" id="ARBA00022729"/>
    </source>
</evidence>
<keyword evidence="6" id="KW-0812">Transmembrane</keyword>
<evidence type="ECO:0000256" key="6">
    <source>
        <dbReference type="SAM" id="Phobius"/>
    </source>
</evidence>
<keyword evidence="4" id="KW-0732">Signal</keyword>
<reference evidence="7" key="1">
    <citation type="journal article" date="2023" name="Insect Mol. Biol.">
        <title>Genome sequencing provides insights into the evolution of gene families encoding plant cell wall-degrading enzymes in longhorned beetles.</title>
        <authorList>
            <person name="Shin N.R."/>
            <person name="Okamura Y."/>
            <person name="Kirsch R."/>
            <person name="Pauchet Y."/>
        </authorList>
    </citation>
    <scope>NUCLEOTIDE SEQUENCE</scope>
    <source>
        <strain evidence="7">AMC_N1</strain>
    </source>
</reference>
<comment type="similarity">
    <text evidence="2">Belongs to the major royal jelly protein family.</text>
</comment>
<dbReference type="EMBL" id="JAPWTK010000012">
    <property type="protein sequence ID" value="KAJ8959619.1"/>
    <property type="molecule type" value="Genomic_DNA"/>
</dbReference>
<dbReference type="InterPro" id="IPR017996">
    <property type="entry name" value="MRJP/yellow-related"/>
</dbReference>
<dbReference type="Pfam" id="PF03022">
    <property type="entry name" value="MRJP"/>
    <property type="match status" value="1"/>
</dbReference>
<dbReference type="PRINTS" id="PR01366">
    <property type="entry name" value="ROYALJELLY"/>
</dbReference>
<dbReference type="Proteomes" id="UP001162162">
    <property type="component" value="Unassembled WGS sequence"/>
</dbReference>
<dbReference type="InterPro" id="IPR011042">
    <property type="entry name" value="6-blade_b-propeller_TolB-like"/>
</dbReference>
<dbReference type="GO" id="GO:0005576">
    <property type="term" value="C:extracellular region"/>
    <property type="evidence" value="ECO:0007669"/>
    <property type="project" value="UniProtKB-SubCell"/>
</dbReference>
<keyword evidence="6" id="KW-1133">Transmembrane helix</keyword>
<dbReference type="FunFam" id="2.120.10.30:FF:000045">
    <property type="entry name" value="Blast:Protein yellow"/>
    <property type="match status" value="1"/>
</dbReference>
<evidence type="ECO:0000256" key="2">
    <source>
        <dbReference type="ARBA" id="ARBA00009127"/>
    </source>
</evidence>
<feature type="non-terminal residue" evidence="7">
    <location>
        <position position="451"/>
    </location>
</feature>
<evidence type="ECO:0000256" key="1">
    <source>
        <dbReference type="ARBA" id="ARBA00004613"/>
    </source>
</evidence>
<accession>A0AAV8Z6S6</accession>
<dbReference type="InterPro" id="IPR011044">
    <property type="entry name" value="Quino_amine_DH_bsu"/>
</dbReference>
<organism evidence="7 8">
    <name type="scientific">Aromia moschata</name>
    <dbReference type="NCBI Taxonomy" id="1265417"/>
    <lineage>
        <taxon>Eukaryota</taxon>
        <taxon>Metazoa</taxon>
        <taxon>Ecdysozoa</taxon>
        <taxon>Arthropoda</taxon>
        <taxon>Hexapoda</taxon>
        <taxon>Insecta</taxon>
        <taxon>Pterygota</taxon>
        <taxon>Neoptera</taxon>
        <taxon>Endopterygota</taxon>
        <taxon>Coleoptera</taxon>
        <taxon>Polyphaga</taxon>
        <taxon>Cucujiformia</taxon>
        <taxon>Chrysomeloidea</taxon>
        <taxon>Cerambycidae</taxon>
        <taxon>Cerambycinae</taxon>
        <taxon>Callichromatini</taxon>
        <taxon>Aromia</taxon>
    </lineage>
</organism>
<dbReference type="Gene3D" id="2.120.10.30">
    <property type="entry name" value="TolB, C-terminal domain"/>
    <property type="match status" value="1"/>
</dbReference>
<feature type="transmembrane region" description="Helical" evidence="6">
    <location>
        <begin position="21"/>
        <end position="37"/>
    </location>
</feature>
<comment type="caution">
    <text evidence="7">The sequence shown here is derived from an EMBL/GenBank/DDBJ whole genome shotgun (WGS) entry which is preliminary data.</text>
</comment>
<gene>
    <name evidence="7" type="ORF">NQ318_021805</name>
</gene>
<evidence type="ECO:0000313" key="7">
    <source>
        <dbReference type="EMBL" id="KAJ8959619.1"/>
    </source>
</evidence>
<dbReference type="SUPFAM" id="SSF50969">
    <property type="entry name" value="YVTN repeat-like/Quinoprotein amine dehydrogenase"/>
    <property type="match status" value="1"/>
</dbReference>
<comment type="subcellular location">
    <subcellularLocation>
        <location evidence="1">Secreted</location>
    </subcellularLocation>
</comment>
<keyword evidence="5" id="KW-0325">Glycoprotein</keyword>
<dbReference type="PANTHER" id="PTHR10009:SF7">
    <property type="entry name" value="GH10609P-RELATED"/>
    <property type="match status" value="1"/>
</dbReference>
<sequence>MLDDFKQNNNNKTIYGGRSRFLCILLGICSTSIHHVFTANPRLDTLYEWSQLEFDYQSDFDRQTDIALKTFIPGKPAPIDTDVYYSRDNGHNKIFITIPRFQPGIPVTLGTVSGKMYNGNPVITPYPSWDWHRNPEACSPNRMVSVYRIMVDKCDRLWVLDTGRFLETQTCPPQILAFDLVTNKIVHRYEIPSSLLESRSILVTPVVDVREKCSETFVYIADCQTFSIIVHDVKEGTFWKATDKTMYPYPNYGTFNIKGDSFDLMDGVLGMTLSPYVPGKDRKLYYHAMSSPTENWVFTSDLRNRTRFMHDPESSPEVFHTYRGERRTQSAAEAMDANGIMYYGLMSDVKIGCWNSDGDYGSRNYNDVIASDSVTLQFASGMKVVKNRKHFEELWILTSRFQKIATDSLDLRDKNFRILVGKVSDHVFGTVCEKKPSGGQHGGGTYGMIRP</sequence>
<keyword evidence="8" id="KW-1185">Reference proteome</keyword>
<evidence type="ECO:0000256" key="3">
    <source>
        <dbReference type="ARBA" id="ARBA00022525"/>
    </source>
</evidence>
<dbReference type="PANTHER" id="PTHR10009">
    <property type="entry name" value="PROTEIN YELLOW-RELATED"/>
    <property type="match status" value="1"/>
</dbReference>
<name>A0AAV8Z6S6_9CUCU</name>
<keyword evidence="3" id="KW-0964">Secreted</keyword>